<evidence type="ECO:0000313" key="3">
    <source>
        <dbReference type="Proteomes" id="UP000238392"/>
    </source>
</evidence>
<dbReference type="InterPro" id="IPR011032">
    <property type="entry name" value="GroES-like_sf"/>
</dbReference>
<dbReference type="InterPro" id="IPR020843">
    <property type="entry name" value="ER"/>
</dbReference>
<dbReference type="InterPro" id="IPR013154">
    <property type="entry name" value="ADH-like_N"/>
</dbReference>
<dbReference type="InterPro" id="IPR036291">
    <property type="entry name" value="NAD(P)-bd_dom_sf"/>
</dbReference>
<dbReference type="Pfam" id="PF08240">
    <property type="entry name" value="ADH_N"/>
    <property type="match status" value="1"/>
</dbReference>
<dbReference type="Gene3D" id="3.40.50.720">
    <property type="entry name" value="NAD(P)-binding Rossmann-like Domain"/>
    <property type="match status" value="1"/>
</dbReference>
<accession>A0A2T0WZJ4</accession>
<dbReference type="CDD" id="cd08267">
    <property type="entry name" value="MDR1"/>
    <property type="match status" value="1"/>
</dbReference>
<dbReference type="OrthoDB" id="5295340at2"/>
<evidence type="ECO:0000313" key="2">
    <source>
        <dbReference type="EMBL" id="PRY92109.1"/>
    </source>
</evidence>
<dbReference type="Gene3D" id="3.90.180.10">
    <property type="entry name" value="Medium-chain alcohol dehydrogenases, catalytic domain"/>
    <property type="match status" value="1"/>
</dbReference>
<dbReference type="AlphaFoldDB" id="A0A2T0WZJ4"/>
<organism evidence="2 3">
    <name type="scientific">Donghicola tyrosinivorans</name>
    <dbReference type="NCBI Taxonomy" id="1652492"/>
    <lineage>
        <taxon>Bacteria</taxon>
        <taxon>Pseudomonadati</taxon>
        <taxon>Pseudomonadota</taxon>
        <taxon>Alphaproteobacteria</taxon>
        <taxon>Rhodobacterales</taxon>
        <taxon>Roseobacteraceae</taxon>
        <taxon>Donghicola</taxon>
    </lineage>
</organism>
<dbReference type="PANTHER" id="PTHR11695:SF648">
    <property type="entry name" value="ZINC-BINDING OXIDOREDUCTASE"/>
    <property type="match status" value="1"/>
</dbReference>
<feature type="domain" description="Enoyl reductase (ER)" evidence="1">
    <location>
        <begin position="10"/>
        <end position="319"/>
    </location>
</feature>
<dbReference type="Proteomes" id="UP000238392">
    <property type="component" value="Unassembled WGS sequence"/>
</dbReference>
<dbReference type="PANTHER" id="PTHR11695">
    <property type="entry name" value="ALCOHOL DEHYDROGENASE RELATED"/>
    <property type="match status" value="1"/>
</dbReference>
<dbReference type="SMART" id="SM00829">
    <property type="entry name" value="PKS_ER"/>
    <property type="match status" value="1"/>
</dbReference>
<sequence>MKAIAYTRYGGPDVLKLIEMPTPAPKAGEIQVNVTASAVTTADWRLRASAFPGGLWLAGRIYAGLFKPRKPVLGLTFAGTISALGDGVTGWQVGQRVYGFSGGGAHAETLTIPKDKAIAPTPDQLTDAEAAALPFGAVCAYSFLHEIADLKAGQRILIIGATGGVGANAVQIAHRIGAHVTAVCSTANHELARELGADAVIDYHKTDPLKGPEAYDVVFDCVGASTYSRAIEVLRPGGLYLPLNFGIQQLLDNLRPKRKDGKHMRLHVNGDNKEYLLALNKMVEAGALRGVVDSTHPLPEAPKAHTRVASRHARGTVILCP</sequence>
<keyword evidence="3" id="KW-1185">Reference proteome</keyword>
<dbReference type="InterPro" id="IPR050700">
    <property type="entry name" value="YIM1/Zinc_Alcohol_DH_Fams"/>
</dbReference>
<gene>
    <name evidence="2" type="ORF">CLV74_10220</name>
</gene>
<dbReference type="SUPFAM" id="SSF50129">
    <property type="entry name" value="GroES-like"/>
    <property type="match status" value="1"/>
</dbReference>
<evidence type="ECO:0000259" key="1">
    <source>
        <dbReference type="SMART" id="SM00829"/>
    </source>
</evidence>
<proteinExistence type="predicted"/>
<comment type="caution">
    <text evidence="2">The sequence shown here is derived from an EMBL/GenBank/DDBJ whole genome shotgun (WGS) entry which is preliminary data.</text>
</comment>
<dbReference type="SUPFAM" id="SSF51735">
    <property type="entry name" value="NAD(P)-binding Rossmann-fold domains"/>
    <property type="match status" value="1"/>
</dbReference>
<dbReference type="EMBL" id="PVTQ01000002">
    <property type="protein sequence ID" value="PRY92109.1"/>
    <property type="molecule type" value="Genomic_DNA"/>
</dbReference>
<name>A0A2T0WZJ4_9RHOB</name>
<dbReference type="Pfam" id="PF13602">
    <property type="entry name" value="ADH_zinc_N_2"/>
    <property type="match status" value="1"/>
</dbReference>
<dbReference type="RefSeq" id="WP_106262647.1">
    <property type="nucleotide sequence ID" value="NZ_PVTQ01000002.1"/>
</dbReference>
<reference evidence="2 3" key="1">
    <citation type="submission" date="2018-03" db="EMBL/GenBank/DDBJ databases">
        <title>Genomic Encyclopedia of Archaeal and Bacterial Type Strains, Phase II (KMG-II): from individual species to whole genera.</title>
        <authorList>
            <person name="Goeker M."/>
        </authorList>
    </citation>
    <scope>NUCLEOTIDE SEQUENCE [LARGE SCALE GENOMIC DNA]</scope>
    <source>
        <strain evidence="2 3">DSM 100212</strain>
    </source>
</reference>
<protein>
    <submittedName>
        <fullName evidence="2">NADPH:quinone reductase-like Zn-dependent oxidoreductase</fullName>
    </submittedName>
</protein>
<dbReference type="GO" id="GO:0016491">
    <property type="term" value="F:oxidoreductase activity"/>
    <property type="evidence" value="ECO:0007669"/>
    <property type="project" value="InterPro"/>
</dbReference>